<dbReference type="Proteomes" id="UP000095743">
    <property type="component" value="Chromosome"/>
</dbReference>
<sequence length="153" mass="18188">MDHKFQDEGKTIYDFIYEFYVKCPQCEKFAVVKSFPDEKGSFLFYEKRSLICGFCGFIKVYKNSPGIIGSDYPLWLESNCCGEKLWAYNLEHLEYIERFVYASIREGYCDEHGWKNNSMVSRLPKWIKNGKNRDEILRCIEKMRRSVPEKARA</sequence>
<proteinExistence type="predicted"/>
<gene>
    <name evidence="1" type="ORF">Gferi_04935</name>
</gene>
<dbReference type="OrthoDB" id="7189707at2"/>
<reference evidence="1 2" key="1">
    <citation type="submission" date="2016-09" db="EMBL/GenBank/DDBJ databases">
        <title>Genomic analysis reveals versatility of anaerobic energy metabolism of Geosporobacter ferrireducens IRF9 of phylum Firmicutes.</title>
        <authorList>
            <person name="Kim S.-J."/>
        </authorList>
    </citation>
    <scope>NUCLEOTIDE SEQUENCE [LARGE SCALE GENOMIC DNA]</scope>
    <source>
        <strain evidence="1 2">IRF9</strain>
    </source>
</reference>
<organism evidence="1 2">
    <name type="scientific">Geosporobacter ferrireducens</name>
    <dbReference type="NCBI Taxonomy" id="1424294"/>
    <lineage>
        <taxon>Bacteria</taxon>
        <taxon>Bacillati</taxon>
        <taxon>Bacillota</taxon>
        <taxon>Clostridia</taxon>
        <taxon>Peptostreptococcales</taxon>
        <taxon>Thermotaleaceae</taxon>
        <taxon>Geosporobacter</taxon>
    </lineage>
</organism>
<dbReference type="KEGG" id="gfe:Gferi_04935"/>
<name>A0A1D8GDG2_9FIRM</name>
<dbReference type="RefSeq" id="WP_069974521.1">
    <property type="nucleotide sequence ID" value="NZ_CP017269.1"/>
</dbReference>
<protein>
    <submittedName>
        <fullName evidence="1">Uncharacterized protein</fullName>
    </submittedName>
</protein>
<keyword evidence="2" id="KW-1185">Reference proteome</keyword>
<dbReference type="AlphaFoldDB" id="A0A1D8GDG2"/>
<accession>A0A1D8GDG2</accession>
<evidence type="ECO:0000313" key="2">
    <source>
        <dbReference type="Proteomes" id="UP000095743"/>
    </source>
</evidence>
<evidence type="ECO:0000313" key="1">
    <source>
        <dbReference type="EMBL" id="AOT68955.1"/>
    </source>
</evidence>
<dbReference type="EMBL" id="CP017269">
    <property type="protein sequence ID" value="AOT68955.1"/>
    <property type="molecule type" value="Genomic_DNA"/>
</dbReference>